<dbReference type="AlphaFoldDB" id="A0A6A6LK18"/>
<accession>A0A6A6LK18</accession>
<sequence>MASTSASRFKLPTQTFSAMRSIGNTKANPSVSNSLGQKLKLFYNPAATKLDPNEDFGIAFNGPGTKLSKEGACERAIFPDANIVVTRCAMIGNLSIERGDRCSLDLVPGCMDPSSHLYYPLANVDDGSCPIDSDLGD</sequence>
<keyword evidence="3" id="KW-1185">Reference proteome</keyword>
<dbReference type="Pfam" id="PF25419">
    <property type="entry name" value="Ig_PIFI"/>
    <property type="match status" value="1"/>
</dbReference>
<organism evidence="2 3">
    <name type="scientific">Hevea brasiliensis</name>
    <name type="common">Para rubber tree</name>
    <name type="synonym">Siphonia brasiliensis</name>
    <dbReference type="NCBI Taxonomy" id="3981"/>
    <lineage>
        <taxon>Eukaryota</taxon>
        <taxon>Viridiplantae</taxon>
        <taxon>Streptophyta</taxon>
        <taxon>Embryophyta</taxon>
        <taxon>Tracheophyta</taxon>
        <taxon>Spermatophyta</taxon>
        <taxon>Magnoliopsida</taxon>
        <taxon>eudicotyledons</taxon>
        <taxon>Gunneridae</taxon>
        <taxon>Pentapetalae</taxon>
        <taxon>rosids</taxon>
        <taxon>fabids</taxon>
        <taxon>Malpighiales</taxon>
        <taxon>Euphorbiaceae</taxon>
        <taxon>Crotonoideae</taxon>
        <taxon>Micrandreae</taxon>
        <taxon>Hevea</taxon>
    </lineage>
</organism>
<dbReference type="EMBL" id="JAAGAX010000010">
    <property type="protein sequence ID" value="KAF2301354.1"/>
    <property type="molecule type" value="Genomic_DNA"/>
</dbReference>
<evidence type="ECO:0000313" key="2">
    <source>
        <dbReference type="EMBL" id="KAF2301354.1"/>
    </source>
</evidence>
<reference evidence="2 3" key="1">
    <citation type="journal article" date="2020" name="Mol. Plant">
        <title>The Chromosome-Based Rubber Tree Genome Provides New Insights into Spurge Genome Evolution and Rubber Biosynthesis.</title>
        <authorList>
            <person name="Liu J."/>
            <person name="Shi C."/>
            <person name="Shi C.C."/>
            <person name="Li W."/>
            <person name="Zhang Q.J."/>
            <person name="Zhang Y."/>
            <person name="Li K."/>
            <person name="Lu H.F."/>
            <person name="Shi C."/>
            <person name="Zhu S.T."/>
            <person name="Xiao Z.Y."/>
            <person name="Nan H."/>
            <person name="Yue Y."/>
            <person name="Zhu X.G."/>
            <person name="Wu Y."/>
            <person name="Hong X.N."/>
            <person name="Fan G.Y."/>
            <person name="Tong Y."/>
            <person name="Zhang D."/>
            <person name="Mao C.L."/>
            <person name="Liu Y.L."/>
            <person name="Hao S.J."/>
            <person name="Liu W.Q."/>
            <person name="Lv M.Q."/>
            <person name="Zhang H.B."/>
            <person name="Liu Y."/>
            <person name="Hu-Tang G.R."/>
            <person name="Wang J.P."/>
            <person name="Wang J.H."/>
            <person name="Sun Y.H."/>
            <person name="Ni S.B."/>
            <person name="Chen W.B."/>
            <person name="Zhang X.C."/>
            <person name="Jiao Y.N."/>
            <person name="Eichler E.E."/>
            <person name="Li G.H."/>
            <person name="Liu X."/>
            <person name="Gao L.Z."/>
        </authorList>
    </citation>
    <scope>NUCLEOTIDE SEQUENCE [LARGE SCALE GENOMIC DNA]</scope>
    <source>
        <strain evidence="3">cv. GT1</strain>
        <tissue evidence="2">Leaf</tissue>
    </source>
</reference>
<proteinExistence type="predicted"/>
<name>A0A6A6LK18_HEVBR</name>
<protein>
    <recommendedName>
        <fullName evidence="1">PIFI-like Ig-like domain-containing protein</fullName>
    </recommendedName>
</protein>
<comment type="caution">
    <text evidence="2">The sequence shown here is derived from an EMBL/GenBank/DDBJ whole genome shotgun (WGS) entry which is preliminary data.</text>
</comment>
<feature type="domain" description="PIFI-like Ig-like" evidence="1">
    <location>
        <begin position="33"/>
        <end position="63"/>
    </location>
</feature>
<evidence type="ECO:0000313" key="3">
    <source>
        <dbReference type="Proteomes" id="UP000467840"/>
    </source>
</evidence>
<gene>
    <name evidence="2" type="ORF">GH714_023245</name>
</gene>
<dbReference type="Proteomes" id="UP000467840">
    <property type="component" value="Chromosome 4"/>
</dbReference>
<dbReference type="InterPro" id="IPR057612">
    <property type="entry name" value="Ig_PIFI"/>
</dbReference>
<evidence type="ECO:0000259" key="1">
    <source>
        <dbReference type="Pfam" id="PF25419"/>
    </source>
</evidence>